<evidence type="ECO:0000259" key="9">
    <source>
        <dbReference type="PROSITE" id="PS50110"/>
    </source>
</evidence>
<evidence type="ECO:0000256" key="3">
    <source>
        <dbReference type="ARBA" id="ARBA00023012"/>
    </source>
</evidence>
<dbReference type="SUPFAM" id="SSF52540">
    <property type="entry name" value="P-loop containing nucleoside triphosphate hydrolases"/>
    <property type="match status" value="1"/>
</dbReference>
<dbReference type="GO" id="GO:0000160">
    <property type="term" value="P:phosphorelay signal transduction system"/>
    <property type="evidence" value="ECO:0007669"/>
    <property type="project" value="UniProtKB-KW"/>
</dbReference>
<dbReference type="PROSITE" id="PS50045">
    <property type="entry name" value="SIGMA54_INTERACT_4"/>
    <property type="match status" value="1"/>
</dbReference>
<dbReference type="InterPro" id="IPR027417">
    <property type="entry name" value="P-loop_NTPase"/>
</dbReference>
<dbReference type="GO" id="GO:0006355">
    <property type="term" value="P:regulation of DNA-templated transcription"/>
    <property type="evidence" value="ECO:0007669"/>
    <property type="project" value="InterPro"/>
</dbReference>
<dbReference type="SMART" id="SM00448">
    <property type="entry name" value="REC"/>
    <property type="match status" value="1"/>
</dbReference>
<keyword evidence="2" id="KW-0067">ATP-binding</keyword>
<dbReference type="EMBL" id="WIBF01000001">
    <property type="protein sequence ID" value="MQQ07261.1"/>
    <property type="molecule type" value="Genomic_DNA"/>
</dbReference>
<evidence type="ECO:0000256" key="6">
    <source>
        <dbReference type="ARBA" id="ARBA00023163"/>
    </source>
</evidence>
<evidence type="ECO:0000256" key="4">
    <source>
        <dbReference type="ARBA" id="ARBA00023015"/>
    </source>
</evidence>
<comment type="caution">
    <text evidence="10">The sequence shown here is derived from an EMBL/GenBank/DDBJ whole genome shotgun (WGS) entry which is preliminary data.</text>
</comment>
<gene>
    <name evidence="10" type="ORF">GFB49_02215</name>
</gene>
<dbReference type="Gene3D" id="1.10.10.60">
    <property type="entry name" value="Homeodomain-like"/>
    <property type="match status" value="1"/>
</dbReference>
<dbReference type="InterPro" id="IPR001789">
    <property type="entry name" value="Sig_transdc_resp-reg_receiver"/>
</dbReference>
<feature type="domain" description="Sigma-54 factor interaction" evidence="8">
    <location>
        <begin position="165"/>
        <end position="394"/>
    </location>
</feature>
<dbReference type="SUPFAM" id="SSF52172">
    <property type="entry name" value="CheY-like"/>
    <property type="match status" value="1"/>
</dbReference>
<dbReference type="Proteomes" id="UP000444174">
    <property type="component" value="Unassembled WGS sequence"/>
</dbReference>
<dbReference type="CDD" id="cd00009">
    <property type="entry name" value="AAA"/>
    <property type="match status" value="1"/>
</dbReference>
<dbReference type="GO" id="GO:0043565">
    <property type="term" value="F:sequence-specific DNA binding"/>
    <property type="evidence" value="ECO:0007669"/>
    <property type="project" value="InterPro"/>
</dbReference>
<dbReference type="Pfam" id="PF00072">
    <property type="entry name" value="Response_reg"/>
    <property type="match status" value="1"/>
</dbReference>
<dbReference type="InterPro" id="IPR009057">
    <property type="entry name" value="Homeodomain-like_sf"/>
</dbReference>
<keyword evidence="6" id="KW-0804">Transcription</keyword>
<evidence type="ECO:0000256" key="2">
    <source>
        <dbReference type="ARBA" id="ARBA00022840"/>
    </source>
</evidence>
<dbReference type="PANTHER" id="PTHR32071">
    <property type="entry name" value="TRANSCRIPTIONAL REGULATORY PROTEIN"/>
    <property type="match status" value="1"/>
</dbReference>
<keyword evidence="7" id="KW-0597">Phosphoprotein</keyword>
<accession>A0A843Y8C7</accession>
<dbReference type="InterPro" id="IPR058031">
    <property type="entry name" value="AAA_lid_NorR"/>
</dbReference>
<dbReference type="PANTHER" id="PTHR32071:SF117">
    <property type="entry name" value="PTS-DEPENDENT DIHYDROXYACETONE KINASE OPERON REGULATORY PROTEIN-RELATED"/>
    <property type="match status" value="1"/>
</dbReference>
<dbReference type="InterPro" id="IPR002078">
    <property type="entry name" value="Sigma_54_int"/>
</dbReference>
<keyword evidence="3" id="KW-0902">Two-component regulatory system</keyword>
<dbReference type="GO" id="GO:0005524">
    <property type="term" value="F:ATP binding"/>
    <property type="evidence" value="ECO:0007669"/>
    <property type="project" value="UniProtKB-KW"/>
</dbReference>
<name>A0A843Y8C7_9RHOB</name>
<proteinExistence type="predicted"/>
<evidence type="ECO:0000313" key="11">
    <source>
        <dbReference type="Proteomes" id="UP000444174"/>
    </source>
</evidence>
<reference evidence="10 11" key="1">
    <citation type="submission" date="2019-10" db="EMBL/GenBank/DDBJ databases">
        <title>Epibacterium sp. nov., isolated from seawater.</title>
        <authorList>
            <person name="Zhang X."/>
            <person name="Li N."/>
        </authorList>
    </citation>
    <scope>NUCLEOTIDE SEQUENCE [LARGE SCALE GENOMIC DNA]</scope>
    <source>
        <strain evidence="10 11">SM1979</strain>
    </source>
</reference>
<dbReference type="SUPFAM" id="SSF46689">
    <property type="entry name" value="Homeodomain-like"/>
    <property type="match status" value="1"/>
</dbReference>
<dbReference type="Pfam" id="PF25601">
    <property type="entry name" value="AAA_lid_14"/>
    <property type="match status" value="1"/>
</dbReference>
<evidence type="ECO:0000256" key="5">
    <source>
        <dbReference type="ARBA" id="ARBA00023125"/>
    </source>
</evidence>
<dbReference type="PROSITE" id="PS00688">
    <property type="entry name" value="SIGMA54_INTERACT_3"/>
    <property type="match status" value="1"/>
</dbReference>
<keyword evidence="1" id="KW-0547">Nucleotide-binding</keyword>
<dbReference type="Pfam" id="PF00158">
    <property type="entry name" value="Sigma54_activat"/>
    <property type="match status" value="1"/>
</dbReference>
<dbReference type="InterPro" id="IPR011006">
    <property type="entry name" value="CheY-like_superfamily"/>
</dbReference>
<organism evidence="10 11">
    <name type="scientific">Tritonibacter litoralis</name>
    <dbReference type="NCBI Taxonomy" id="2662264"/>
    <lineage>
        <taxon>Bacteria</taxon>
        <taxon>Pseudomonadati</taxon>
        <taxon>Pseudomonadota</taxon>
        <taxon>Alphaproteobacteria</taxon>
        <taxon>Rhodobacterales</taxon>
        <taxon>Paracoccaceae</taxon>
        <taxon>Tritonibacter</taxon>
    </lineage>
</organism>
<feature type="modified residue" description="4-aspartylphosphate" evidence="7">
    <location>
        <position position="55"/>
    </location>
</feature>
<dbReference type="Gene3D" id="3.40.50.300">
    <property type="entry name" value="P-loop containing nucleotide triphosphate hydrolases"/>
    <property type="match status" value="1"/>
</dbReference>
<dbReference type="Gene3D" id="3.40.50.2300">
    <property type="match status" value="1"/>
</dbReference>
<protein>
    <submittedName>
        <fullName evidence="10">Response regulator</fullName>
    </submittedName>
</protein>
<keyword evidence="5" id="KW-0238">DNA-binding</keyword>
<evidence type="ECO:0000259" key="8">
    <source>
        <dbReference type="PROSITE" id="PS50045"/>
    </source>
</evidence>
<evidence type="ECO:0000256" key="1">
    <source>
        <dbReference type="ARBA" id="ARBA00022741"/>
    </source>
</evidence>
<keyword evidence="4" id="KW-0805">Transcription regulation</keyword>
<dbReference type="PROSITE" id="PS50110">
    <property type="entry name" value="RESPONSE_REGULATORY"/>
    <property type="match status" value="1"/>
</dbReference>
<dbReference type="RefSeq" id="WP_153214159.1">
    <property type="nucleotide sequence ID" value="NZ_WIBF01000001.1"/>
</dbReference>
<dbReference type="InterPro" id="IPR025944">
    <property type="entry name" value="Sigma_54_int_dom_CS"/>
</dbReference>
<evidence type="ECO:0000256" key="7">
    <source>
        <dbReference type="PROSITE-ProRule" id="PRU00169"/>
    </source>
</evidence>
<keyword evidence="11" id="KW-1185">Reference proteome</keyword>
<dbReference type="AlphaFoldDB" id="A0A843Y8C7"/>
<dbReference type="InterPro" id="IPR002197">
    <property type="entry name" value="HTH_Fis"/>
</dbReference>
<evidence type="ECO:0000313" key="10">
    <source>
        <dbReference type="EMBL" id="MQQ07261.1"/>
    </source>
</evidence>
<sequence>MSETLPTVLLVDDEEHSLASMRMALEDDFDCLTATNADDAARLMQEHFVQVIFCDQRMPGKSGVAFLSEVREQWPDTVRIIITGYTETNDIIAAINDAGIYQFLTKPWHPDQLVMSAKNAADLFRLNRENAQMTLEMRYLSRSVESKVEEQRRALREGLGFENVLRAPNSPVNGVIEQARQFASFDVPVMIHGEAGTDKASVARAMHYSSLRSDRPFYAINCVGVDEDLLEEELFGVRRRGMQGRNTQKLGLLRKADQGTLYMTGFTELTARLQLSMARFAITGEFRPIGGGEMERSDVRLIVGCEKDMAKEVAADRFRADLYYAINTTALTMPPLRSRLADLPVLAQNYLFDAAAKHGKPVHGLSDDALRFLERYDWPGNLRELENEMVRMLIFSQDSILGPELISRHILQANPETGRESDAKLDSVLVSEGTLKDRVEQIEMRILRETLTRLKWNKSRAANELGLSRVGLRAKIDRYGIAAPDKKRGAQHQEEE</sequence>
<dbReference type="Pfam" id="PF02954">
    <property type="entry name" value="HTH_8"/>
    <property type="match status" value="1"/>
</dbReference>
<feature type="domain" description="Response regulatory" evidence="9">
    <location>
        <begin position="7"/>
        <end position="121"/>
    </location>
</feature>
<dbReference type="Gene3D" id="1.10.8.60">
    <property type="match status" value="1"/>
</dbReference>
<dbReference type="PRINTS" id="PR01590">
    <property type="entry name" value="HTHFIS"/>
</dbReference>